<reference evidence="6" key="1">
    <citation type="journal article" date="2019" name="Int. J. Syst. Evol. Microbiol.">
        <title>The Global Catalogue of Microorganisms (GCM) 10K type strain sequencing project: providing services to taxonomists for standard genome sequencing and annotation.</title>
        <authorList>
            <consortium name="The Broad Institute Genomics Platform"/>
            <consortium name="The Broad Institute Genome Sequencing Center for Infectious Disease"/>
            <person name="Wu L."/>
            <person name="Ma J."/>
        </authorList>
    </citation>
    <scope>NUCLEOTIDE SEQUENCE [LARGE SCALE GENOMIC DNA]</scope>
    <source>
        <strain evidence="6">DFY41</strain>
    </source>
</reference>
<organism evidence="5 6">
    <name type="scientific">Nocardioides taihuensis</name>
    <dbReference type="NCBI Taxonomy" id="1835606"/>
    <lineage>
        <taxon>Bacteria</taxon>
        <taxon>Bacillati</taxon>
        <taxon>Actinomycetota</taxon>
        <taxon>Actinomycetes</taxon>
        <taxon>Propionibacteriales</taxon>
        <taxon>Nocardioidaceae</taxon>
        <taxon>Nocardioides</taxon>
    </lineage>
</organism>
<dbReference type="EMBL" id="JBHSKD010000022">
    <property type="protein sequence ID" value="MFC5178236.1"/>
    <property type="molecule type" value="Genomic_DNA"/>
</dbReference>
<evidence type="ECO:0000256" key="1">
    <source>
        <dbReference type="ARBA" id="ARBA00023015"/>
    </source>
</evidence>
<feature type="domain" description="HTH asnC-type" evidence="4">
    <location>
        <begin position="1"/>
        <end position="61"/>
    </location>
</feature>
<dbReference type="PRINTS" id="PR00033">
    <property type="entry name" value="HTHASNC"/>
</dbReference>
<dbReference type="InterPro" id="IPR011991">
    <property type="entry name" value="ArsR-like_HTH"/>
</dbReference>
<dbReference type="InterPro" id="IPR036390">
    <property type="entry name" value="WH_DNA-bd_sf"/>
</dbReference>
<dbReference type="SUPFAM" id="SSF46785">
    <property type="entry name" value="Winged helix' DNA-binding domain"/>
    <property type="match status" value="1"/>
</dbReference>
<evidence type="ECO:0000256" key="3">
    <source>
        <dbReference type="ARBA" id="ARBA00023163"/>
    </source>
</evidence>
<gene>
    <name evidence="5" type="ORF">ACFPGP_16275</name>
</gene>
<sequence length="61" mass="6729">MDAIDEQILDLLRRNGRMAVREVAQRVGLSTGPVSRRIKRLEDTGVIRGYVAIVDAPGPAR</sequence>
<dbReference type="PROSITE" id="PS50956">
    <property type="entry name" value="HTH_ASNC_2"/>
    <property type="match status" value="1"/>
</dbReference>
<dbReference type="InterPro" id="IPR000485">
    <property type="entry name" value="AsnC-type_HTH_dom"/>
</dbReference>
<evidence type="ECO:0000313" key="5">
    <source>
        <dbReference type="EMBL" id="MFC5178236.1"/>
    </source>
</evidence>
<keyword evidence="6" id="KW-1185">Reference proteome</keyword>
<dbReference type="CDD" id="cd00090">
    <property type="entry name" value="HTH_ARSR"/>
    <property type="match status" value="1"/>
</dbReference>
<name>A0ABW0BLQ7_9ACTN</name>
<dbReference type="Proteomes" id="UP001596087">
    <property type="component" value="Unassembled WGS sequence"/>
</dbReference>
<keyword evidence="1" id="KW-0805">Transcription regulation</keyword>
<keyword evidence="2" id="KW-0238">DNA-binding</keyword>
<dbReference type="Gene3D" id="1.10.10.10">
    <property type="entry name" value="Winged helix-like DNA-binding domain superfamily/Winged helix DNA-binding domain"/>
    <property type="match status" value="1"/>
</dbReference>
<dbReference type="InterPro" id="IPR019885">
    <property type="entry name" value="Tscrpt_reg_HTH_AsnC-type_CS"/>
</dbReference>
<accession>A0ABW0BLQ7</accession>
<evidence type="ECO:0000313" key="6">
    <source>
        <dbReference type="Proteomes" id="UP001596087"/>
    </source>
</evidence>
<dbReference type="Pfam" id="PF13412">
    <property type="entry name" value="HTH_24"/>
    <property type="match status" value="1"/>
</dbReference>
<protein>
    <submittedName>
        <fullName evidence="5">Lrp/AsnC family transcriptional regulator</fullName>
    </submittedName>
</protein>
<keyword evidence="3" id="KW-0804">Transcription</keyword>
<dbReference type="PROSITE" id="PS00519">
    <property type="entry name" value="HTH_ASNC_1"/>
    <property type="match status" value="1"/>
</dbReference>
<dbReference type="SMART" id="SM00344">
    <property type="entry name" value="HTH_ASNC"/>
    <property type="match status" value="1"/>
</dbReference>
<dbReference type="InterPro" id="IPR036388">
    <property type="entry name" value="WH-like_DNA-bd_sf"/>
</dbReference>
<evidence type="ECO:0000259" key="4">
    <source>
        <dbReference type="PROSITE" id="PS50956"/>
    </source>
</evidence>
<dbReference type="PANTHER" id="PTHR30154:SF34">
    <property type="entry name" value="TRANSCRIPTIONAL REGULATOR AZLB"/>
    <property type="match status" value="1"/>
</dbReference>
<dbReference type="InterPro" id="IPR019888">
    <property type="entry name" value="Tscrpt_reg_AsnC-like"/>
</dbReference>
<evidence type="ECO:0000256" key="2">
    <source>
        <dbReference type="ARBA" id="ARBA00023125"/>
    </source>
</evidence>
<dbReference type="RefSeq" id="WP_378591829.1">
    <property type="nucleotide sequence ID" value="NZ_JBHSKD010000022.1"/>
</dbReference>
<dbReference type="PANTHER" id="PTHR30154">
    <property type="entry name" value="LEUCINE-RESPONSIVE REGULATORY PROTEIN"/>
    <property type="match status" value="1"/>
</dbReference>
<comment type="caution">
    <text evidence="5">The sequence shown here is derived from an EMBL/GenBank/DDBJ whole genome shotgun (WGS) entry which is preliminary data.</text>
</comment>
<proteinExistence type="predicted"/>